<organism evidence="3 4">
    <name type="scientific">Pedobacter paludis</name>
    <dbReference type="NCBI Taxonomy" id="2203212"/>
    <lineage>
        <taxon>Bacteria</taxon>
        <taxon>Pseudomonadati</taxon>
        <taxon>Bacteroidota</taxon>
        <taxon>Sphingobacteriia</taxon>
        <taxon>Sphingobacteriales</taxon>
        <taxon>Sphingobacteriaceae</taxon>
        <taxon>Pedobacter</taxon>
    </lineage>
</organism>
<proteinExistence type="predicted"/>
<feature type="region of interest" description="Disordered" evidence="1">
    <location>
        <begin position="214"/>
        <end position="291"/>
    </location>
</feature>
<name>A0A317EZD3_9SPHI</name>
<dbReference type="Proteomes" id="UP000245391">
    <property type="component" value="Unassembled WGS sequence"/>
</dbReference>
<reference evidence="4" key="1">
    <citation type="submission" date="2018-05" db="EMBL/GenBank/DDBJ databases">
        <title>Pedobacter paludis sp. nov., isolated from wetland soil.</title>
        <authorList>
            <person name="Zhang Y."/>
        </authorList>
    </citation>
    <scope>NUCLEOTIDE SEQUENCE [LARGE SCALE GENOMIC DNA]</scope>
    <source>
        <strain evidence="4">R-8</strain>
    </source>
</reference>
<dbReference type="AlphaFoldDB" id="A0A317EZD3"/>
<dbReference type="Pfam" id="PF01391">
    <property type="entry name" value="Collagen"/>
    <property type="match status" value="2"/>
</dbReference>
<accession>A0A317EZD3</accession>
<dbReference type="OrthoDB" id="9765957at2"/>
<dbReference type="GO" id="GO:0005615">
    <property type="term" value="C:extracellular space"/>
    <property type="evidence" value="ECO:0007669"/>
    <property type="project" value="TreeGrafter"/>
</dbReference>
<keyword evidence="2" id="KW-0732">Signal</keyword>
<feature type="chain" id="PRO_5016430516" description="Collagen-like protein" evidence="2">
    <location>
        <begin position="21"/>
        <end position="800"/>
    </location>
</feature>
<evidence type="ECO:0000256" key="2">
    <source>
        <dbReference type="SAM" id="SignalP"/>
    </source>
</evidence>
<dbReference type="GO" id="GO:0030198">
    <property type="term" value="P:extracellular matrix organization"/>
    <property type="evidence" value="ECO:0007669"/>
    <property type="project" value="TreeGrafter"/>
</dbReference>
<dbReference type="RefSeq" id="WP_109929332.1">
    <property type="nucleotide sequence ID" value="NZ_QGNY01000003.1"/>
</dbReference>
<evidence type="ECO:0008006" key="5">
    <source>
        <dbReference type="Google" id="ProtNLM"/>
    </source>
</evidence>
<dbReference type="InterPro" id="IPR050149">
    <property type="entry name" value="Collagen_superfamily"/>
</dbReference>
<dbReference type="PANTHER" id="PTHR24023:SF1095">
    <property type="entry name" value="EGF-LIKE DOMAIN-CONTAINING PROTEIN"/>
    <property type="match status" value="1"/>
</dbReference>
<evidence type="ECO:0000313" key="4">
    <source>
        <dbReference type="Proteomes" id="UP000245391"/>
    </source>
</evidence>
<dbReference type="PANTHER" id="PTHR24023">
    <property type="entry name" value="COLLAGEN ALPHA"/>
    <property type="match status" value="1"/>
</dbReference>
<feature type="signal peptide" evidence="2">
    <location>
        <begin position="1"/>
        <end position="20"/>
    </location>
</feature>
<evidence type="ECO:0000256" key="1">
    <source>
        <dbReference type="SAM" id="MobiDB-lite"/>
    </source>
</evidence>
<evidence type="ECO:0000313" key="3">
    <source>
        <dbReference type="EMBL" id="PWS31875.1"/>
    </source>
</evidence>
<protein>
    <recommendedName>
        <fullName evidence="5">Collagen-like protein</fullName>
    </recommendedName>
</protein>
<dbReference type="GO" id="GO:0030020">
    <property type="term" value="F:extracellular matrix structural constituent conferring tensile strength"/>
    <property type="evidence" value="ECO:0007669"/>
    <property type="project" value="TreeGrafter"/>
</dbReference>
<sequence>MKKTFLVAMLCLGLAFAVQAQTPQQFNYQGAARNTNGTPLANKSISLRISILDASASGAAQYTEVRSVTTNAYGLYSLIIGGTGATSTTGTMANVTWGTGLKFVKVEVDPDNGSNFSVAGTAQLLSVPYALYSANGPQGPIGLTGATGAVGPAGPQGVAGPTGPAGVAGAVGPQGPIGLTGAVGPTGPQGVAGPAGAVGAQGPIGLTGATGAQGIPGATGPQGPIGLTGSAGATGANGPQGPIGLTGATGAQGPIGLTGATGATGAKGDKGDKGDTGIQGPVGPSTGVAGGDLTGNYPNPTIANLQGKTLSAGAPTTNQVLLFDGTIWKPVTLDVSTLPGGKALTSTDLSVSANGATALLKDVVIDINTGAVTTVKLADAAVTSIKIGAKEVKTANIADLAVGTLQLADGSVTTPKLADASVTVAKLTTAGLTDANKVYITNATTGVPELISRNLFANANSWGLRGNSGNTDLNNNFLGNTDDVAINFLINNQKAGRLGTSAESSTSFGYQSLSSNMTGYNNSAFGKEVLKLSLTGYGNSGFGAFALAKSISGYSNTAFGSEALSTLSTGASNTATGYRALALNTGDNNVASGSQALEINSTGSNNIAIGNQAEGKNTSGSNNTAIGDMAGTNNNGSGNIFIGSKAGSQLTSAANTLIVANTNTNLPLISGTLATDGGSLTINNAVAATTTATAPANNSTLNINGSVSTNILKYIGTAPLALDASHHTVRVVNSGVATNITLPTATSCKGRIYVLIKPVSSGNITLSQAVLLNTDVALTTMTGAQTLVIQSDGTDWISIN</sequence>
<comment type="caution">
    <text evidence="3">The sequence shown here is derived from an EMBL/GenBank/DDBJ whole genome shotgun (WGS) entry which is preliminary data.</text>
</comment>
<keyword evidence="4" id="KW-1185">Reference proteome</keyword>
<dbReference type="GO" id="GO:0031012">
    <property type="term" value="C:extracellular matrix"/>
    <property type="evidence" value="ECO:0007669"/>
    <property type="project" value="TreeGrafter"/>
</dbReference>
<dbReference type="InterPro" id="IPR008160">
    <property type="entry name" value="Collagen"/>
</dbReference>
<dbReference type="EMBL" id="QGNY01000003">
    <property type="protein sequence ID" value="PWS31875.1"/>
    <property type="molecule type" value="Genomic_DNA"/>
</dbReference>
<gene>
    <name evidence="3" type="ORF">DF947_08745</name>
</gene>